<gene>
    <name evidence="1" type="ORF">GCM10022204_37840</name>
</gene>
<dbReference type="RefSeq" id="WP_344814018.1">
    <property type="nucleotide sequence ID" value="NZ_BAAAYX010000020.1"/>
</dbReference>
<sequence>MRPVLVVIGGLPASGKSTLAEALARETATPYVRVDRIEQAIVDWTALTHPVGPVGYAVAHRLAAEQLRLGLDVVVECVNPVAVTRDAWPGTAEQAGAALVEVEVVCSDAAEHRRRVEQRPTDVEGLVKPSWAEVLGREYEPWTRERVVVDTATTAVAAAVRRVVAARETARTSSSTA</sequence>
<comment type="caution">
    <text evidence="1">The sequence shown here is derived from an EMBL/GenBank/DDBJ whole genome shotgun (WGS) entry which is preliminary data.</text>
</comment>
<organism evidence="1 2">
    <name type="scientific">Microlunatus aurantiacus</name>
    <dbReference type="NCBI Taxonomy" id="446786"/>
    <lineage>
        <taxon>Bacteria</taxon>
        <taxon>Bacillati</taxon>
        <taxon>Actinomycetota</taxon>
        <taxon>Actinomycetes</taxon>
        <taxon>Propionibacteriales</taxon>
        <taxon>Propionibacteriaceae</taxon>
        <taxon>Microlunatus</taxon>
    </lineage>
</organism>
<accession>A0ABP7E6J6</accession>
<keyword evidence="2" id="KW-1185">Reference proteome</keyword>
<protein>
    <submittedName>
        <fullName evidence="1">AAA family ATPase</fullName>
    </submittedName>
</protein>
<dbReference type="EMBL" id="BAAAYX010000020">
    <property type="protein sequence ID" value="GAA3714990.1"/>
    <property type="molecule type" value="Genomic_DNA"/>
</dbReference>
<dbReference type="Gene3D" id="3.40.50.300">
    <property type="entry name" value="P-loop containing nucleotide triphosphate hydrolases"/>
    <property type="match status" value="1"/>
</dbReference>
<dbReference type="Pfam" id="PF13671">
    <property type="entry name" value="AAA_33"/>
    <property type="match status" value="1"/>
</dbReference>
<evidence type="ECO:0000313" key="2">
    <source>
        <dbReference type="Proteomes" id="UP001500051"/>
    </source>
</evidence>
<dbReference type="PANTHER" id="PTHR37807">
    <property type="entry name" value="OS07G0160300 PROTEIN"/>
    <property type="match status" value="1"/>
</dbReference>
<proteinExistence type="predicted"/>
<dbReference type="Proteomes" id="UP001500051">
    <property type="component" value="Unassembled WGS sequence"/>
</dbReference>
<dbReference type="PANTHER" id="PTHR37807:SF3">
    <property type="entry name" value="OS07G0160300 PROTEIN"/>
    <property type="match status" value="1"/>
</dbReference>
<dbReference type="InterPro" id="IPR027417">
    <property type="entry name" value="P-loop_NTPase"/>
</dbReference>
<dbReference type="SUPFAM" id="SSF52540">
    <property type="entry name" value="P-loop containing nucleoside triphosphate hydrolases"/>
    <property type="match status" value="1"/>
</dbReference>
<name>A0ABP7E6J6_9ACTN</name>
<evidence type="ECO:0000313" key="1">
    <source>
        <dbReference type="EMBL" id="GAA3714990.1"/>
    </source>
</evidence>
<reference evidence="2" key="1">
    <citation type="journal article" date="2019" name="Int. J. Syst. Evol. Microbiol.">
        <title>The Global Catalogue of Microorganisms (GCM) 10K type strain sequencing project: providing services to taxonomists for standard genome sequencing and annotation.</title>
        <authorList>
            <consortium name="The Broad Institute Genomics Platform"/>
            <consortium name="The Broad Institute Genome Sequencing Center for Infectious Disease"/>
            <person name="Wu L."/>
            <person name="Ma J."/>
        </authorList>
    </citation>
    <scope>NUCLEOTIDE SEQUENCE [LARGE SCALE GENOMIC DNA]</scope>
    <source>
        <strain evidence="2">JCM 16548</strain>
    </source>
</reference>